<organism evidence="2 3">
    <name type="scientific">Pseudomonas phage Alpheus</name>
    <dbReference type="NCBI Taxonomy" id="2163983"/>
    <lineage>
        <taxon>Viruses</taxon>
        <taxon>Duplodnaviria</taxon>
        <taxon>Heunggongvirae</taxon>
        <taxon>Uroviricota</taxon>
        <taxon>Caudoviricetes</taxon>
        <taxon>Autographivirales</taxon>
        <taxon>Autosignataviridae</taxon>
        <taxon>Colwellvirinae</taxon>
        <taxon>Nerthusvirus</taxon>
        <taxon>Nerthusvirus alpheus</taxon>
        <taxon>Uliginvirus alpheus</taxon>
    </lineage>
</organism>
<dbReference type="InterPro" id="IPR000182">
    <property type="entry name" value="GNAT_dom"/>
</dbReference>
<evidence type="ECO:0000259" key="1">
    <source>
        <dbReference type="PROSITE" id="PS51186"/>
    </source>
</evidence>
<dbReference type="CDD" id="cd04301">
    <property type="entry name" value="NAT_SF"/>
    <property type="match status" value="1"/>
</dbReference>
<dbReference type="InterPro" id="IPR016181">
    <property type="entry name" value="Acyl_CoA_acyltransferase"/>
</dbReference>
<proteinExistence type="predicted"/>
<keyword evidence="3" id="KW-1185">Reference proteome</keyword>
<dbReference type="Pfam" id="PF00583">
    <property type="entry name" value="Acetyltransf_1"/>
    <property type="match status" value="1"/>
</dbReference>
<dbReference type="PROSITE" id="PS51186">
    <property type="entry name" value="GNAT"/>
    <property type="match status" value="1"/>
</dbReference>
<accession>A0A2S1GMY0</accession>
<dbReference type="SUPFAM" id="SSF55729">
    <property type="entry name" value="Acyl-CoA N-acyltransferases (Nat)"/>
    <property type="match status" value="1"/>
</dbReference>
<evidence type="ECO:0000313" key="2">
    <source>
        <dbReference type="EMBL" id="AWD90752.1"/>
    </source>
</evidence>
<dbReference type="Gene3D" id="3.40.630.30">
    <property type="match status" value="1"/>
</dbReference>
<protein>
    <submittedName>
        <fullName evidence="2">GNAT family acetyltransferase protein</fullName>
    </submittedName>
</protein>
<dbReference type="GeneID" id="54991172"/>
<feature type="domain" description="N-acetyltransferase" evidence="1">
    <location>
        <begin position="2"/>
        <end position="151"/>
    </location>
</feature>
<dbReference type="KEGG" id="vg:54991172"/>
<keyword evidence="2" id="KW-0808">Transferase</keyword>
<reference evidence="3" key="1">
    <citation type="submission" date="2018-03" db="EMBL/GenBank/DDBJ databases">
        <title>Phage therapy in agriculture - a green tech approach to combat plant pathogenic bacteria.</title>
        <authorList>
            <person name="Djurhuus A.M."/>
            <person name="Carstens A.B."/>
            <person name="Hansen L.H."/>
        </authorList>
    </citation>
    <scope>NUCLEOTIDE SEQUENCE [LARGE SCALE GENOMIC DNA]</scope>
</reference>
<sequence>MIHTRQATLLDMLLIAPLSARYANEADTKSNPVLQDYALQSAAQTIMMDDGCFLLVFDDAKLVGFLWGFCCPLPWNPAKMAMDTILYVEPEYRGSRAAFKLVKGWEAWAKEKGATHVQLSVASGIHEEQTAEFYQRMGYSHVGTEYRKEVT</sequence>
<name>A0A2S1GMY0_9CAUD</name>
<dbReference type="RefSeq" id="YP_009800670.1">
    <property type="nucleotide sequence ID" value="NC_047957.1"/>
</dbReference>
<dbReference type="EMBL" id="MH113815">
    <property type="protein sequence ID" value="AWD90752.1"/>
    <property type="molecule type" value="Genomic_DNA"/>
</dbReference>
<evidence type="ECO:0000313" key="3">
    <source>
        <dbReference type="Proteomes" id="UP000246678"/>
    </source>
</evidence>
<dbReference type="GO" id="GO:0016747">
    <property type="term" value="F:acyltransferase activity, transferring groups other than amino-acyl groups"/>
    <property type="evidence" value="ECO:0007669"/>
    <property type="project" value="InterPro"/>
</dbReference>
<dbReference type="Proteomes" id="UP000246678">
    <property type="component" value="Segment"/>
</dbReference>